<dbReference type="Pfam" id="PF01408">
    <property type="entry name" value="GFO_IDH_MocA"/>
    <property type="match status" value="1"/>
</dbReference>
<dbReference type="PANTHER" id="PTHR43708">
    <property type="entry name" value="CONSERVED EXPRESSED OXIDOREDUCTASE (EUROFUNG)"/>
    <property type="match status" value="1"/>
</dbReference>
<dbReference type="GO" id="GO:0016491">
    <property type="term" value="F:oxidoreductase activity"/>
    <property type="evidence" value="ECO:0007669"/>
    <property type="project" value="UniProtKB-KW"/>
</dbReference>
<dbReference type="SUPFAM" id="SSF51735">
    <property type="entry name" value="NAD(P)-binding Rossmann-fold domains"/>
    <property type="match status" value="1"/>
</dbReference>
<keyword evidence="2" id="KW-0560">Oxidoreductase</keyword>
<accession>A0A0F6YJG5</accession>
<evidence type="ECO:0000313" key="5">
    <source>
        <dbReference type="Proteomes" id="UP000034883"/>
    </source>
</evidence>
<feature type="domain" description="Gfo/Idh/MocA-like oxidoreductase N-terminal" evidence="3">
    <location>
        <begin position="58"/>
        <end position="149"/>
    </location>
</feature>
<proteinExistence type="inferred from homology"/>
<dbReference type="STRING" id="927083.DB32_004144"/>
<comment type="similarity">
    <text evidence="1">Belongs to the Gfo/Idh/MocA family.</text>
</comment>
<sequence length="295" mass="32618">MTLRLGILGLSDGNGHPYSWSAIFNGYDAEHMAECPFPAIPAYLRLRRFPEESLGALARVTHVWAQERAIAEHVARASRIARVVDRPELMLGEIDAVLLARDDAAQHASLARPFLDAGLPVYVDKPIALTERDLDALLAMQRYDGQIYSCSALRYASELRWDPAKVGEPRLVHAVIPKYWDTYAVHGIETVVAQLSDVSWADARASRLRRGPLDHLDVALPDGLDVRFTTTSSLPSAIRIHVLGSAGDASLVFSDSFTAFREALRVFVTSIAERSVPIARDETRAIVRLIEAGRR</sequence>
<dbReference type="InterPro" id="IPR036291">
    <property type="entry name" value="NAD(P)-bd_dom_sf"/>
</dbReference>
<reference evidence="4 5" key="1">
    <citation type="submission" date="2015-03" db="EMBL/GenBank/DDBJ databases">
        <title>Genome assembly of Sandaracinus amylolyticus DSM 53668.</title>
        <authorList>
            <person name="Sharma G."/>
            <person name="Subramanian S."/>
        </authorList>
    </citation>
    <scope>NUCLEOTIDE SEQUENCE [LARGE SCALE GENOMIC DNA]</scope>
    <source>
        <strain evidence="4 5">DSM 53668</strain>
    </source>
</reference>
<dbReference type="InterPro" id="IPR051317">
    <property type="entry name" value="Gfo/Idh/MocA_oxidoreduct"/>
</dbReference>
<evidence type="ECO:0000259" key="3">
    <source>
        <dbReference type="Pfam" id="PF01408"/>
    </source>
</evidence>
<dbReference type="Proteomes" id="UP000034883">
    <property type="component" value="Chromosome"/>
</dbReference>
<dbReference type="KEGG" id="samy:DB32_004144"/>
<dbReference type="GO" id="GO:0000166">
    <property type="term" value="F:nucleotide binding"/>
    <property type="evidence" value="ECO:0007669"/>
    <property type="project" value="InterPro"/>
</dbReference>
<evidence type="ECO:0000256" key="2">
    <source>
        <dbReference type="ARBA" id="ARBA00023002"/>
    </source>
</evidence>
<dbReference type="AlphaFoldDB" id="A0A0F6YJG5"/>
<dbReference type="RefSeq" id="WP_053234308.1">
    <property type="nucleotide sequence ID" value="NZ_CP011125.1"/>
</dbReference>
<keyword evidence="5" id="KW-1185">Reference proteome</keyword>
<dbReference type="Gene3D" id="3.40.50.720">
    <property type="entry name" value="NAD(P)-binding Rossmann-like Domain"/>
    <property type="match status" value="1"/>
</dbReference>
<gene>
    <name evidence="4" type="ORF">DB32_004144</name>
</gene>
<dbReference type="PANTHER" id="PTHR43708:SF5">
    <property type="entry name" value="CONSERVED EXPRESSED OXIDOREDUCTASE (EUROFUNG)-RELATED"/>
    <property type="match status" value="1"/>
</dbReference>
<dbReference type="InterPro" id="IPR000683">
    <property type="entry name" value="Gfo/Idh/MocA-like_OxRdtase_N"/>
</dbReference>
<name>A0A0F6YJG5_9BACT</name>
<evidence type="ECO:0000313" key="4">
    <source>
        <dbReference type="EMBL" id="AKF06995.1"/>
    </source>
</evidence>
<dbReference type="EMBL" id="CP011125">
    <property type="protein sequence ID" value="AKF06995.1"/>
    <property type="molecule type" value="Genomic_DNA"/>
</dbReference>
<evidence type="ECO:0000256" key="1">
    <source>
        <dbReference type="ARBA" id="ARBA00010928"/>
    </source>
</evidence>
<organism evidence="4 5">
    <name type="scientific">Sandaracinus amylolyticus</name>
    <dbReference type="NCBI Taxonomy" id="927083"/>
    <lineage>
        <taxon>Bacteria</taxon>
        <taxon>Pseudomonadati</taxon>
        <taxon>Myxococcota</taxon>
        <taxon>Polyangia</taxon>
        <taxon>Polyangiales</taxon>
        <taxon>Sandaracinaceae</taxon>
        <taxon>Sandaracinus</taxon>
    </lineage>
</organism>
<protein>
    <submittedName>
        <fullName evidence="4">Putative oxidoreductase</fullName>
    </submittedName>
</protein>